<evidence type="ECO:0000256" key="1">
    <source>
        <dbReference type="ARBA" id="ARBA00010996"/>
    </source>
</evidence>
<dbReference type="RefSeq" id="WP_201674317.1">
    <property type="nucleotide sequence ID" value="NZ_JAEQNE010000002.1"/>
</dbReference>
<evidence type="ECO:0000313" key="5">
    <source>
        <dbReference type="Proteomes" id="UP000599109"/>
    </source>
</evidence>
<sequence>MNFRSLELVGAGAVALAGMAEGVMNEPDWQAVSALPRREGLPNVELLTHQGRKVRFYDDLVRDKLVVVNMMYAGCNNTCPPATHNLVKVQEMLKDRIGRDIFMYSLTLRPEQDSPEDLAHFARLHGVQPGWLFLTGKPRDVERLRLALGFYDPDPKVDRQDGRHVGMVRIGNDCYRRWGMTPSLAHPRQIVAAIQHLDRKPPPAAAARDRRAT</sequence>
<dbReference type="SUPFAM" id="SSF52833">
    <property type="entry name" value="Thioredoxin-like"/>
    <property type="match status" value="1"/>
</dbReference>
<protein>
    <submittedName>
        <fullName evidence="4">SCO family protein</fullName>
    </submittedName>
</protein>
<dbReference type="CDD" id="cd02968">
    <property type="entry name" value="SCO"/>
    <property type="match status" value="1"/>
</dbReference>
<accession>A0A936YZB3</accession>
<dbReference type="InterPro" id="IPR003782">
    <property type="entry name" value="SCO1/SenC"/>
</dbReference>
<evidence type="ECO:0000313" key="4">
    <source>
        <dbReference type="EMBL" id="MBL0391708.1"/>
    </source>
</evidence>
<dbReference type="PANTHER" id="PTHR12151">
    <property type="entry name" value="ELECTRON TRANSPORT PROTIN SCO1/SENC FAMILY MEMBER"/>
    <property type="match status" value="1"/>
</dbReference>
<gene>
    <name evidence="4" type="ORF">JJ685_11230</name>
</gene>
<comment type="similarity">
    <text evidence="1">Belongs to the SCO1/2 family.</text>
</comment>
<reference evidence="4 5" key="1">
    <citation type="journal article" date="2017" name="Int. J. Syst. Evol. Microbiol.">
        <title>Ramlibacter monticola sp. nov., isolated from forest soil.</title>
        <authorList>
            <person name="Chaudhary D.K."/>
            <person name="Kim J."/>
        </authorList>
    </citation>
    <scope>NUCLEOTIDE SEQUENCE [LARGE SCALE GENOMIC DNA]</scope>
    <source>
        <strain evidence="4 5">KACC 19175</strain>
    </source>
</reference>
<comment type="caution">
    <text evidence="4">The sequence shown here is derived from an EMBL/GenBank/DDBJ whole genome shotgun (WGS) entry which is preliminary data.</text>
</comment>
<dbReference type="EMBL" id="JAEQNE010000002">
    <property type="protein sequence ID" value="MBL0391708.1"/>
    <property type="molecule type" value="Genomic_DNA"/>
</dbReference>
<dbReference type="Gene3D" id="3.40.30.10">
    <property type="entry name" value="Glutaredoxin"/>
    <property type="match status" value="1"/>
</dbReference>
<dbReference type="InterPro" id="IPR036249">
    <property type="entry name" value="Thioredoxin-like_sf"/>
</dbReference>
<feature type="disulfide bond" description="Redox-active" evidence="3">
    <location>
        <begin position="75"/>
        <end position="79"/>
    </location>
</feature>
<feature type="binding site" evidence="2">
    <location>
        <position position="79"/>
    </location>
    <ligand>
        <name>Cu cation</name>
        <dbReference type="ChEBI" id="CHEBI:23378"/>
    </ligand>
</feature>
<organism evidence="4 5">
    <name type="scientific">Ramlibacter monticola</name>
    <dbReference type="NCBI Taxonomy" id="1926872"/>
    <lineage>
        <taxon>Bacteria</taxon>
        <taxon>Pseudomonadati</taxon>
        <taxon>Pseudomonadota</taxon>
        <taxon>Betaproteobacteria</taxon>
        <taxon>Burkholderiales</taxon>
        <taxon>Comamonadaceae</taxon>
        <taxon>Ramlibacter</taxon>
    </lineage>
</organism>
<dbReference type="GO" id="GO:0046872">
    <property type="term" value="F:metal ion binding"/>
    <property type="evidence" value="ECO:0007669"/>
    <property type="project" value="UniProtKB-KW"/>
</dbReference>
<dbReference type="Pfam" id="PF02630">
    <property type="entry name" value="SCO1-SenC"/>
    <property type="match status" value="1"/>
</dbReference>
<name>A0A936YZB3_9BURK</name>
<keyword evidence="5" id="KW-1185">Reference proteome</keyword>
<dbReference type="PANTHER" id="PTHR12151:SF5">
    <property type="entry name" value="AT19154P"/>
    <property type="match status" value="1"/>
</dbReference>
<feature type="binding site" evidence="2">
    <location>
        <position position="75"/>
    </location>
    <ligand>
        <name>Cu cation</name>
        <dbReference type="ChEBI" id="CHEBI:23378"/>
    </ligand>
</feature>
<keyword evidence="2" id="KW-0186">Copper</keyword>
<keyword evidence="2" id="KW-0479">Metal-binding</keyword>
<keyword evidence="3" id="KW-1015">Disulfide bond</keyword>
<evidence type="ECO:0000256" key="3">
    <source>
        <dbReference type="PIRSR" id="PIRSR603782-2"/>
    </source>
</evidence>
<proteinExistence type="inferred from homology"/>
<dbReference type="AlphaFoldDB" id="A0A936YZB3"/>
<dbReference type="Proteomes" id="UP000599109">
    <property type="component" value="Unassembled WGS sequence"/>
</dbReference>
<evidence type="ECO:0000256" key="2">
    <source>
        <dbReference type="PIRSR" id="PIRSR603782-1"/>
    </source>
</evidence>